<evidence type="ECO:0000313" key="1">
    <source>
        <dbReference type="EMBL" id="PYH28271.1"/>
    </source>
</evidence>
<dbReference type="RefSeq" id="XP_025473749.1">
    <property type="nucleotide sequence ID" value="XM_025628526.1"/>
</dbReference>
<dbReference type="GeneID" id="37130982"/>
<gene>
    <name evidence="1" type="ORF">BO87DRAFT_453034</name>
</gene>
<dbReference type="AlphaFoldDB" id="A0A318Y1M3"/>
<dbReference type="OrthoDB" id="4508874at2759"/>
<proteinExistence type="predicted"/>
<organism evidence="1 2">
    <name type="scientific">Aspergillus neoniger (strain CBS 115656)</name>
    <dbReference type="NCBI Taxonomy" id="1448310"/>
    <lineage>
        <taxon>Eukaryota</taxon>
        <taxon>Fungi</taxon>
        <taxon>Dikarya</taxon>
        <taxon>Ascomycota</taxon>
        <taxon>Pezizomycotina</taxon>
        <taxon>Eurotiomycetes</taxon>
        <taxon>Eurotiomycetidae</taxon>
        <taxon>Eurotiales</taxon>
        <taxon>Aspergillaceae</taxon>
        <taxon>Aspergillus</taxon>
        <taxon>Aspergillus subgen. Circumdati</taxon>
    </lineage>
</organism>
<keyword evidence="2" id="KW-1185">Reference proteome</keyword>
<name>A0A318Y1M3_ASPNB</name>
<accession>A0A318Y1M3</accession>
<evidence type="ECO:0000313" key="2">
    <source>
        <dbReference type="Proteomes" id="UP000247647"/>
    </source>
</evidence>
<protein>
    <submittedName>
        <fullName evidence="1">Uncharacterized protein</fullName>
    </submittedName>
</protein>
<dbReference type="EMBL" id="KZ821525">
    <property type="protein sequence ID" value="PYH28271.1"/>
    <property type="molecule type" value="Genomic_DNA"/>
</dbReference>
<dbReference type="Proteomes" id="UP000247647">
    <property type="component" value="Unassembled WGS sequence"/>
</dbReference>
<sequence length="50" mass="5594">MPTQRIGIARFLYKIKAQESDRCSCRERSPCPQARSAGMLPLCKPTQLGV</sequence>
<reference evidence="1" key="1">
    <citation type="submission" date="2016-12" db="EMBL/GenBank/DDBJ databases">
        <title>The genomes of Aspergillus section Nigri reveals drivers in fungal speciation.</title>
        <authorList>
            <consortium name="DOE Joint Genome Institute"/>
            <person name="Vesth T.C."/>
            <person name="Nybo J."/>
            <person name="Theobald S."/>
            <person name="Brandl J."/>
            <person name="Frisvad J.C."/>
            <person name="Nielsen K.F."/>
            <person name="Lyhne E.K."/>
            <person name="Kogle M.E."/>
            <person name="Kuo A."/>
            <person name="Riley R."/>
            <person name="Clum A."/>
            <person name="Nolan M."/>
            <person name="Lipzen A."/>
            <person name="Salamov A."/>
            <person name="Henrissat B."/>
            <person name="Wiebenga A."/>
            <person name="De Vries R.P."/>
            <person name="Grigoriev I.V."/>
            <person name="Mortensen U.H."/>
            <person name="Andersen M.R."/>
            <person name="Baker S.E."/>
        </authorList>
    </citation>
    <scope>NUCLEOTIDE SEQUENCE [LARGE SCALE GENOMIC DNA]</scope>
    <source>
        <strain evidence="1">CBS 115656</strain>
    </source>
</reference>